<proteinExistence type="inferred from homology"/>
<feature type="transmembrane region" description="Helical" evidence="6">
    <location>
        <begin position="242"/>
        <end position="266"/>
    </location>
</feature>
<gene>
    <name evidence="8" type="ORF">GCM10011515_04320</name>
</gene>
<dbReference type="SUPFAM" id="SSF103481">
    <property type="entry name" value="Multidrug resistance efflux transporter EmrE"/>
    <property type="match status" value="2"/>
</dbReference>
<comment type="caution">
    <text evidence="8">The sequence shown here is derived from an EMBL/GenBank/DDBJ whole genome shotgun (WGS) entry which is preliminary data.</text>
</comment>
<reference evidence="9" key="1">
    <citation type="journal article" date="2019" name="Int. J. Syst. Evol. Microbiol.">
        <title>The Global Catalogue of Microorganisms (GCM) 10K type strain sequencing project: providing services to taxonomists for standard genome sequencing and annotation.</title>
        <authorList>
            <consortium name="The Broad Institute Genomics Platform"/>
            <consortium name="The Broad Institute Genome Sequencing Center for Infectious Disease"/>
            <person name="Wu L."/>
            <person name="Ma J."/>
        </authorList>
    </citation>
    <scope>NUCLEOTIDE SEQUENCE [LARGE SCALE GENOMIC DNA]</scope>
    <source>
        <strain evidence="9">CGMCC 1.15959</strain>
    </source>
</reference>
<comment type="subcellular location">
    <subcellularLocation>
        <location evidence="1">Membrane</location>
        <topology evidence="1">Multi-pass membrane protein</topology>
    </subcellularLocation>
</comment>
<name>A0ABQ1RZ13_9SPHN</name>
<dbReference type="Pfam" id="PF00892">
    <property type="entry name" value="EamA"/>
    <property type="match status" value="2"/>
</dbReference>
<keyword evidence="9" id="KW-1185">Reference proteome</keyword>
<dbReference type="InterPro" id="IPR037185">
    <property type="entry name" value="EmrE-like"/>
</dbReference>
<keyword evidence="4 6" id="KW-1133">Transmembrane helix</keyword>
<keyword evidence="5 6" id="KW-0472">Membrane</keyword>
<feature type="transmembrane region" description="Helical" evidence="6">
    <location>
        <begin position="49"/>
        <end position="66"/>
    </location>
</feature>
<feature type="transmembrane region" description="Helical" evidence="6">
    <location>
        <begin position="133"/>
        <end position="153"/>
    </location>
</feature>
<dbReference type="PANTHER" id="PTHR22911:SF6">
    <property type="entry name" value="SOLUTE CARRIER FAMILY 35 MEMBER G1"/>
    <property type="match status" value="1"/>
</dbReference>
<evidence type="ECO:0000256" key="1">
    <source>
        <dbReference type="ARBA" id="ARBA00004141"/>
    </source>
</evidence>
<feature type="transmembrane region" description="Helical" evidence="6">
    <location>
        <begin position="159"/>
        <end position="178"/>
    </location>
</feature>
<evidence type="ECO:0000256" key="2">
    <source>
        <dbReference type="ARBA" id="ARBA00009853"/>
    </source>
</evidence>
<dbReference type="PANTHER" id="PTHR22911">
    <property type="entry name" value="ACYL-MALONYL CONDENSING ENZYME-RELATED"/>
    <property type="match status" value="1"/>
</dbReference>
<evidence type="ECO:0000259" key="7">
    <source>
        <dbReference type="Pfam" id="PF00892"/>
    </source>
</evidence>
<accession>A0ABQ1RZ13</accession>
<feature type="domain" description="EamA" evidence="7">
    <location>
        <begin position="159"/>
        <end position="288"/>
    </location>
</feature>
<evidence type="ECO:0000256" key="6">
    <source>
        <dbReference type="SAM" id="Phobius"/>
    </source>
</evidence>
<evidence type="ECO:0000313" key="9">
    <source>
        <dbReference type="Proteomes" id="UP000619041"/>
    </source>
</evidence>
<keyword evidence="3 6" id="KW-0812">Transmembrane</keyword>
<feature type="transmembrane region" description="Helical" evidence="6">
    <location>
        <begin position="86"/>
        <end position="104"/>
    </location>
</feature>
<evidence type="ECO:0000256" key="3">
    <source>
        <dbReference type="ARBA" id="ARBA00022692"/>
    </source>
</evidence>
<feature type="domain" description="EamA" evidence="7">
    <location>
        <begin position="17"/>
        <end position="148"/>
    </location>
</feature>
<feature type="transmembrane region" description="Helical" evidence="6">
    <location>
        <begin position="272"/>
        <end position="290"/>
    </location>
</feature>
<evidence type="ECO:0000313" key="8">
    <source>
        <dbReference type="EMBL" id="GGD87823.1"/>
    </source>
</evidence>
<evidence type="ECO:0000256" key="5">
    <source>
        <dbReference type="ARBA" id="ARBA00023136"/>
    </source>
</evidence>
<feature type="transmembrane region" description="Helical" evidence="6">
    <location>
        <begin position="190"/>
        <end position="210"/>
    </location>
</feature>
<dbReference type="Proteomes" id="UP000619041">
    <property type="component" value="Unassembled WGS sequence"/>
</dbReference>
<comment type="similarity">
    <text evidence="2">Belongs to the drug/metabolite transporter (DMT) superfamily. 10 TMS drug/metabolite exporter (DME) (TC 2.A.7.3) family.</text>
</comment>
<feature type="transmembrane region" description="Helical" evidence="6">
    <location>
        <begin position="110"/>
        <end position="126"/>
    </location>
</feature>
<protein>
    <submittedName>
        <fullName evidence="8">Permease</fullName>
    </submittedName>
</protein>
<feature type="transmembrane region" description="Helical" evidence="6">
    <location>
        <begin position="216"/>
        <end position="235"/>
    </location>
</feature>
<sequence length="306" mass="32776">MAQSVAEPIRYHRPQMALLIRLGAAAVLSIMLVFVKLVTQSGVSLTETLFWRQLPTVPILLAWFAARGQLSTLGSLRLPAHARRAMTGLAGMFLNFGAVTLLPLAEATSLNFTSAIWAVVLSGLVLREQIGPWRWGAVLLGFAGVLVIAQPAGGHIPPLGAAVALGAAFMIALISIQIRDLAQTEHPLTIVFWFAAFSVVPLAAALPFIITSHTPYQWALLGGLALFGLLGQFLLTAALRFGAVASVIVMDYSSLIWATLFGWWVFGSLPPTSTWLGAPLIVGAGLLIAWREHRLSLQKARAMVGE</sequence>
<dbReference type="EMBL" id="BMKL01000001">
    <property type="protein sequence ID" value="GGD87823.1"/>
    <property type="molecule type" value="Genomic_DNA"/>
</dbReference>
<organism evidence="8 9">
    <name type="scientific">Tsuneonella deserti</name>
    <dbReference type="NCBI Taxonomy" id="2035528"/>
    <lineage>
        <taxon>Bacteria</taxon>
        <taxon>Pseudomonadati</taxon>
        <taxon>Pseudomonadota</taxon>
        <taxon>Alphaproteobacteria</taxon>
        <taxon>Sphingomonadales</taxon>
        <taxon>Erythrobacteraceae</taxon>
        <taxon>Tsuneonella</taxon>
    </lineage>
</organism>
<dbReference type="InterPro" id="IPR000620">
    <property type="entry name" value="EamA_dom"/>
</dbReference>
<evidence type="ECO:0000256" key="4">
    <source>
        <dbReference type="ARBA" id="ARBA00022989"/>
    </source>
</evidence>
<feature type="transmembrane region" description="Helical" evidence="6">
    <location>
        <begin position="18"/>
        <end position="37"/>
    </location>
</feature>